<name>A0A2L2X8F3_9FIRM</name>
<dbReference type="RefSeq" id="WP_128739074.1">
    <property type="nucleotide sequence ID" value="NZ_BFAV01000038.1"/>
</dbReference>
<evidence type="ECO:0000313" key="3">
    <source>
        <dbReference type="Proteomes" id="UP000239549"/>
    </source>
</evidence>
<keyword evidence="1" id="KW-0472">Membrane</keyword>
<dbReference type="Proteomes" id="UP000239549">
    <property type="component" value="Unassembled WGS sequence"/>
</dbReference>
<protein>
    <submittedName>
        <fullName evidence="2">Membrane protein</fullName>
    </submittedName>
</protein>
<reference evidence="3" key="1">
    <citation type="submission" date="2018-02" db="EMBL/GenBank/DDBJ databases">
        <title>Genome sequence of Desulfocucumis palustris strain NAW-5.</title>
        <authorList>
            <person name="Watanabe M."/>
            <person name="Kojima H."/>
            <person name="Fukui M."/>
        </authorList>
    </citation>
    <scope>NUCLEOTIDE SEQUENCE [LARGE SCALE GENOMIC DNA]</scope>
    <source>
        <strain evidence="3">NAW-5</strain>
    </source>
</reference>
<feature type="transmembrane region" description="Helical" evidence="1">
    <location>
        <begin position="185"/>
        <end position="204"/>
    </location>
</feature>
<gene>
    <name evidence="2" type="ORF">DCCM_0693</name>
</gene>
<feature type="transmembrane region" description="Helical" evidence="1">
    <location>
        <begin position="144"/>
        <end position="165"/>
    </location>
</feature>
<evidence type="ECO:0000313" key="2">
    <source>
        <dbReference type="EMBL" id="GBF32497.1"/>
    </source>
</evidence>
<dbReference type="PANTHER" id="PTHR37814:SF1">
    <property type="entry name" value="MEMBRANE PROTEIN"/>
    <property type="match status" value="1"/>
</dbReference>
<dbReference type="EMBL" id="BFAV01000038">
    <property type="protein sequence ID" value="GBF32497.1"/>
    <property type="molecule type" value="Genomic_DNA"/>
</dbReference>
<keyword evidence="1" id="KW-0812">Transmembrane</keyword>
<evidence type="ECO:0000256" key="1">
    <source>
        <dbReference type="SAM" id="Phobius"/>
    </source>
</evidence>
<dbReference type="AlphaFoldDB" id="A0A2L2X8F3"/>
<accession>A0A2L2X8F3</accession>
<feature type="transmembrane region" description="Helical" evidence="1">
    <location>
        <begin position="216"/>
        <end position="238"/>
    </location>
</feature>
<feature type="transmembrane region" description="Helical" evidence="1">
    <location>
        <begin position="323"/>
        <end position="344"/>
    </location>
</feature>
<comment type="caution">
    <text evidence="2">The sequence shown here is derived from an EMBL/GenBank/DDBJ whole genome shotgun (WGS) entry which is preliminary data.</text>
</comment>
<sequence>MRLRSIFKVAMVYVGGVIGAGFASGQEIMQFFVKHGEMGIPGAIIAGGLFIYLGMLIMYLSVSLGARNYLAVLRSILGVKISKLIDMLSLIMLPGGFAVMLAGGGAVFSEHLGLPRHWGIISTALFSCLFLFKGMKGFVGANVFLVPVKICAISILCLAALLIRPPADGAEQAIDAWKTGAFRDAVLYVSYNMVVPVAVLSSLGKSVSLRDGVLGAAAGGTALALIILLVTVAEINFYPEITGYEIPMLYIASFIPGAFKVFMGLLIWVAVLTTAVADAHGFAARLSLPGSNKYKLIVVGLAIAITPVAFLKFSFLVKILYPMFGYCGLLLLAGLIIMPVIGALRRNNSIPR</sequence>
<dbReference type="InterPro" id="IPR038728">
    <property type="entry name" value="YkvI-like"/>
</dbReference>
<proteinExistence type="predicted"/>
<feature type="transmembrane region" description="Helical" evidence="1">
    <location>
        <begin position="296"/>
        <end position="317"/>
    </location>
</feature>
<feature type="transmembrane region" description="Helical" evidence="1">
    <location>
        <begin position="87"/>
        <end position="108"/>
    </location>
</feature>
<dbReference type="OrthoDB" id="4424890at2"/>
<organism evidence="2 3">
    <name type="scientific">Desulfocucumis palustris</name>
    <dbReference type="NCBI Taxonomy" id="1898651"/>
    <lineage>
        <taxon>Bacteria</taxon>
        <taxon>Bacillati</taxon>
        <taxon>Bacillota</taxon>
        <taxon>Clostridia</taxon>
        <taxon>Eubacteriales</taxon>
        <taxon>Desulfocucumaceae</taxon>
        <taxon>Desulfocucumis</taxon>
    </lineage>
</organism>
<feature type="transmembrane region" description="Helical" evidence="1">
    <location>
        <begin position="114"/>
        <end position="132"/>
    </location>
</feature>
<dbReference type="PANTHER" id="PTHR37814">
    <property type="entry name" value="CONSERVED MEMBRANE PROTEIN"/>
    <property type="match status" value="1"/>
</dbReference>
<keyword evidence="1" id="KW-1133">Transmembrane helix</keyword>
<feature type="transmembrane region" description="Helical" evidence="1">
    <location>
        <begin position="250"/>
        <end position="275"/>
    </location>
</feature>
<feature type="transmembrane region" description="Helical" evidence="1">
    <location>
        <begin position="39"/>
        <end position="66"/>
    </location>
</feature>
<feature type="transmembrane region" description="Helical" evidence="1">
    <location>
        <begin position="12"/>
        <end position="33"/>
    </location>
</feature>
<keyword evidence="3" id="KW-1185">Reference proteome</keyword>